<protein>
    <submittedName>
        <fullName evidence="1">Uncharacterized protein</fullName>
    </submittedName>
</protein>
<gene>
    <name evidence="1" type="ORF">OCTVUL_1B024023</name>
</gene>
<evidence type="ECO:0000313" key="1">
    <source>
        <dbReference type="EMBL" id="CAI9719600.1"/>
    </source>
</evidence>
<proteinExistence type="predicted"/>
<sequence length="101" mass="10960">MTLDGSGTFHGIGIITVVTLNCDGTSVVKQVSVTAENIAAVEHISTLGNELVNISYKNRPENPKRSPKLYTFPRKLKAEVVESPESRIVFSSLLYAKSSAH</sequence>
<accession>A0AA36F110</accession>
<evidence type="ECO:0000313" key="2">
    <source>
        <dbReference type="Proteomes" id="UP001162480"/>
    </source>
</evidence>
<organism evidence="1 2">
    <name type="scientific">Octopus vulgaris</name>
    <name type="common">Common octopus</name>
    <dbReference type="NCBI Taxonomy" id="6645"/>
    <lineage>
        <taxon>Eukaryota</taxon>
        <taxon>Metazoa</taxon>
        <taxon>Spiralia</taxon>
        <taxon>Lophotrochozoa</taxon>
        <taxon>Mollusca</taxon>
        <taxon>Cephalopoda</taxon>
        <taxon>Coleoidea</taxon>
        <taxon>Octopodiformes</taxon>
        <taxon>Octopoda</taxon>
        <taxon>Incirrata</taxon>
        <taxon>Octopodidae</taxon>
        <taxon>Octopus</taxon>
    </lineage>
</organism>
<dbReference type="AlphaFoldDB" id="A0AA36F110"/>
<name>A0AA36F110_OCTVU</name>
<dbReference type="Proteomes" id="UP001162480">
    <property type="component" value="Chromosome 3"/>
</dbReference>
<reference evidence="1" key="1">
    <citation type="submission" date="2023-08" db="EMBL/GenBank/DDBJ databases">
        <authorList>
            <person name="Alioto T."/>
            <person name="Alioto T."/>
            <person name="Gomez Garrido J."/>
        </authorList>
    </citation>
    <scope>NUCLEOTIDE SEQUENCE</scope>
</reference>
<dbReference type="EMBL" id="OX597816">
    <property type="protein sequence ID" value="CAI9719600.1"/>
    <property type="molecule type" value="Genomic_DNA"/>
</dbReference>
<keyword evidence="2" id="KW-1185">Reference proteome</keyword>